<name>A0ACC2KSZ1_PERAE</name>
<gene>
    <name evidence="1" type="ORF">MRB53_032598</name>
</gene>
<dbReference type="Proteomes" id="UP001234297">
    <property type="component" value="Chromosome 11"/>
</dbReference>
<proteinExistence type="predicted"/>
<organism evidence="1 2">
    <name type="scientific">Persea americana</name>
    <name type="common">Avocado</name>
    <dbReference type="NCBI Taxonomy" id="3435"/>
    <lineage>
        <taxon>Eukaryota</taxon>
        <taxon>Viridiplantae</taxon>
        <taxon>Streptophyta</taxon>
        <taxon>Embryophyta</taxon>
        <taxon>Tracheophyta</taxon>
        <taxon>Spermatophyta</taxon>
        <taxon>Magnoliopsida</taxon>
        <taxon>Magnoliidae</taxon>
        <taxon>Laurales</taxon>
        <taxon>Lauraceae</taxon>
        <taxon>Persea</taxon>
    </lineage>
</organism>
<dbReference type="EMBL" id="CM056819">
    <property type="protein sequence ID" value="KAJ8624068.1"/>
    <property type="molecule type" value="Genomic_DNA"/>
</dbReference>
<sequence length="101" mass="11319">MGGNSSGRKEASSPCETKILGDLNRELYRKKGKGSFFPISDEKKNQTEALTSSTSKKSSEMGGNSSDREGAFSRWETEIVADLNRELFRKKGKWSFFPMLD</sequence>
<protein>
    <submittedName>
        <fullName evidence="1">Uncharacterized protein</fullName>
    </submittedName>
</protein>
<evidence type="ECO:0000313" key="1">
    <source>
        <dbReference type="EMBL" id="KAJ8624068.1"/>
    </source>
</evidence>
<keyword evidence="2" id="KW-1185">Reference proteome</keyword>
<evidence type="ECO:0000313" key="2">
    <source>
        <dbReference type="Proteomes" id="UP001234297"/>
    </source>
</evidence>
<comment type="caution">
    <text evidence="1">The sequence shown here is derived from an EMBL/GenBank/DDBJ whole genome shotgun (WGS) entry which is preliminary data.</text>
</comment>
<accession>A0ACC2KSZ1</accession>
<reference evidence="1 2" key="1">
    <citation type="journal article" date="2022" name="Hortic Res">
        <title>A haplotype resolved chromosomal level avocado genome allows analysis of novel avocado genes.</title>
        <authorList>
            <person name="Nath O."/>
            <person name="Fletcher S.J."/>
            <person name="Hayward A."/>
            <person name="Shaw L.M."/>
            <person name="Masouleh A.K."/>
            <person name="Furtado A."/>
            <person name="Henry R.J."/>
            <person name="Mitter N."/>
        </authorList>
    </citation>
    <scope>NUCLEOTIDE SEQUENCE [LARGE SCALE GENOMIC DNA]</scope>
    <source>
        <strain evidence="2">cv. Hass</strain>
    </source>
</reference>